<dbReference type="Proteomes" id="UP001163336">
    <property type="component" value="Chromosome"/>
</dbReference>
<dbReference type="EMBL" id="AP026966">
    <property type="protein sequence ID" value="BDT57043.1"/>
    <property type="molecule type" value="Genomic_DNA"/>
</dbReference>
<gene>
    <name evidence="1" type="ORF">MasN3_05370</name>
</gene>
<organism evidence="1 2">
    <name type="scientific">Massilia varians</name>
    <dbReference type="NCBI Taxonomy" id="457921"/>
    <lineage>
        <taxon>Bacteria</taxon>
        <taxon>Pseudomonadati</taxon>
        <taxon>Pseudomonadota</taxon>
        <taxon>Betaproteobacteria</taxon>
        <taxon>Burkholderiales</taxon>
        <taxon>Oxalobacteraceae</taxon>
        <taxon>Telluria group</taxon>
        <taxon>Massilia</taxon>
    </lineage>
</organism>
<name>A0ABM8C1J7_9BURK</name>
<keyword evidence="2" id="KW-1185">Reference proteome</keyword>
<reference evidence="1" key="1">
    <citation type="submission" date="2022-11" db="EMBL/GenBank/DDBJ databases">
        <title>Isolation and characterization of PLA-degrading bacterium Massilia sp. from Antarctic soil.</title>
        <authorList>
            <person name="Sato K."/>
            <person name="Gomez-Fuentes C."/>
            <person name="Ahmad S.A."/>
            <person name="Zulkharnain A."/>
        </authorList>
    </citation>
    <scope>NUCLEOTIDE SEQUENCE</scope>
    <source>
        <strain evidence="1">N-3</strain>
    </source>
</reference>
<accession>A0ABM8C1J7</accession>
<evidence type="ECO:0000313" key="2">
    <source>
        <dbReference type="Proteomes" id="UP001163336"/>
    </source>
</evidence>
<proteinExistence type="predicted"/>
<dbReference type="RefSeq" id="WP_281912097.1">
    <property type="nucleotide sequence ID" value="NZ_AP026966.1"/>
</dbReference>
<protein>
    <submittedName>
        <fullName evidence="1">Uncharacterized protein</fullName>
    </submittedName>
</protein>
<evidence type="ECO:0000313" key="1">
    <source>
        <dbReference type="EMBL" id="BDT57043.1"/>
    </source>
</evidence>
<sequence>MHRCQKCTQAAEHKRVAEAVAEDERKKAQVANMLTALGAPLDPIDYSAFGYTEAFLLYSLLRAAGECWQGRQIMSLGTQAGNFAPTEEMATAIYLHLYKEGIIAPAPSWSSKAYIIVDDVSGTFNFPPQEVNWTLALPKDGAPIESILGSLEMVLDQRDLVSVAELWSMVAEAECERYFGELCERYRFSKEAIFSPKVAESIRYCLERVSLAQVWNVLWYTMRETAALIQEGRYLRPHVYNMVAGNLRRDIDRRLANNSPIRPWNRLRADKEPIITGILFDKVLGKGNFAFETVTARNISDFFHSEFPRFL</sequence>